<feature type="domain" description="DUF4116" evidence="1">
    <location>
        <begin position="492"/>
        <end position="534"/>
    </location>
</feature>
<feature type="domain" description="DUF4116" evidence="1">
    <location>
        <begin position="314"/>
        <end position="366"/>
    </location>
</feature>
<feature type="domain" description="DUF4116" evidence="1">
    <location>
        <begin position="265"/>
        <end position="307"/>
    </location>
</feature>
<protein>
    <recommendedName>
        <fullName evidence="1">DUF4116 domain-containing protein</fullName>
    </recommendedName>
</protein>
<evidence type="ECO:0000259" key="1">
    <source>
        <dbReference type="Pfam" id="PF13475"/>
    </source>
</evidence>
<keyword evidence="3" id="KW-1185">Reference proteome</keyword>
<dbReference type="EMBL" id="PYSW02000001">
    <property type="protein sequence ID" value="KAG2394260.1"/>
    <property type="molecule type" value="Genomic_DNA"/>
</dbReference>
<comment type="caution">
    <text evidence="2">The sequence shown here is derived from an EMBL/GenBank/DDBJ whole genome shotgun (WGS) entry which is preliminary data.</text>
</comment>
<reference evidence="2 3" key="1">
    <citation type="journal article" date="2018" name="BMC Genomics">
        <title>The genome of Naegleria lovaniensis, the basis for a comparative approach to unravel pathogenicity factors of the human pathogenic amoeba N. fowleri.</title>
        <authorList>
            <person name="Liechti N."/>
            <person name="Schurch N."/>
            <person name="Bruggmann R."/>
            <person name="Wittwer M."/>
        </authorList>
    </citation>
    <scope>NUCLEOTIDE SEQUENCE [LARGE SCALE GENOMIC DNA]</scope>
    <source>
        <strain evidence="2 3">ATCC 30569</strain>
    </source>
</reference>
<dbReference type="AlphaFoldDB" id="A0AA88H466"/>
<feature type="domain" description="DUF4116" evidence="1">
    <location>
        <begin position="368"/>
        <end position="405"/>
    </location>
</feature>
<evidence type="ECO:0000313" key="3">
    <source>
        <dbReference type="Proteomes" id="UP000816034"/>
    </source>
</evidence>
<sequence>MKKTHDHDFDDHDTGVEKKKLKYSSHDISSSISTVYHSEAFGNFNQESVKIQLMDFNLHDTNHSEAYHLLYRKFENQRKGFLKWFRHKQEFITRVRNRLCDYLPIEFMYDRDVILNIGIFHHSLLLYRLEITDKGLMLEIVQKNGRALLCASTTLREDRDVVLEAVHNDIHALRYASVDLQNDKEVVFQAFTSNAQTEFYIGMRWKPRQLLQDTEFILSIVRHNVKILAEPCCADLVQDFHFMLEALKVNVRSLAYSCASLRMSKEFMKEAVKINGNALEFASQDCQMDPEILSIACNNLTYSLQFATLAQRSDRQYVLRSLRQAFRSTDLQYASYELQNDRSVILEAMKIQQSADPYCYASEELRSDKLLALTALSYSPNIYLVTSENLQKDKEIIIAAIKNTRHVSFILESQHAIQHRNDPDVMQAVMKGCNPKFGHCNLEEYPEIIQAQDKVTLLQKVHQASKMYSDDSAIFADVSRFCNSSLYTKYQDEEFWLKLIAISCYFLQFIPTQFITKEFVIKALKYNGSCLTHLLVTEKFGHNDDELKYVAFKEGGFCETSFLESYIFNTRMDLCYMGAKVTKSIVLDYLPDH</sequence>
<dbReference type="InterPro" id="IPR025197">
    <property type="entry name" value="DUF4116"/>
</dbReference>
<dbReference type="Proteomes" id="UP000816034">
    <property type="component" value="Unassembled WGS sequence"/>
</dbReference>
<dbReference type="Pfam" id="PF13475">
    <property type="entry name" value="DUF4116"/>
    <property type="match status" value="5"/>
</dbReference>
<organism evidence="2 3">
    <name type="scientific">Naegleria lovaniensis</name>
    <name type="common">Amoeba</name>
    <dbReference type="NCBI Taxonomy" id="51637"/>
    <lineage>
        <taxon>Eukaryota</taxon>
        <taxon>Discoba</taxon>
        <taxon>Heterolobosea</taxon>
        <taxon>Tetramitia</taxon>
        <taxon>Eutetramitia</taxon>
        <taxon>Vahlkampfiidae</taxon>
        <taxon>Naegleria</taxon>
    </lineage>
</organism>
<feature type="domain" description="DUF4116" evidence="1">
    <location>
        <begin position="133"/>
        <end position="181"/>
    </location>
</feature>
<name>A0AA88H466_NAELO</name>
<dbReference type="RefSeq" id="XP_044556154.1">
    <property type="nucleotide sequence ID" value="XM_044693618.1"/>
</dbReference>
<proteinExistence type="predicted"/>
<evidence type="ECO:0000313" key="2">
    <source>
        <dbReference type="EMBL" id="KAG2394260.1"/>
    </source>
</evidence>
<dbReference type="GeneID" id="68096479"/>
<gene>
    <name evidence="2" type="ORF">C9374_004024</name>
</gene>
<accession>A0AA88H466</accession>